<dbReference type="InterPro" id="IPR011006">
    <property type="entry name" value="CheY-like_superfamily"/>
</dbReference>
<dbReference type="InterPro" id="IPR001789">
    <property type="entry name" value="Sig_transdc_resp-reg_receiver"/>
</dbReference>
<keyword evidence="3" id="KW-0805">Transcription regulation</keyword>
<dbReference type="OrthoDB" id="9804019at2"/>
<dbReference type="InterPro" id="IPR025943">
    <property type="entry name" value="Sigma_54_int_dom_ATP-bd_2"/>
</dbReference>
<reference evidence="9 10" key="1">
    <citation type="submission" date="2017-01" db="EMBL/GenBank/DDBJ databases">
        <authorList>
            <person name="Mah S.A."/>
            <person name="Swanson W.J."/>
            <person name="Moy G.W."/>
            <person name="Vacquier V.D."/>
        </authorList>
    </citation>
    <scope>NUCLEOTIDE SEQUENCE [LARGE SCALE GENOMIC DNA]</scope>
    <source>
        <strain evidence="9 10">M9</strain>
    </source>
</reference>
<dbReference type="InterPro" id="IPR003593">
    <property type="entry name" value="AAA+_ATPase"/>
</dbReference>
<dbReference type="Pfam" id="PF00072">
    <property type="entry name" value="Response_reg"/>
    <property type="match status" value="1"/>
</dbReference>
<evidence type="ECO:0000256" key="2">
    <source>
        <dbReference type="ARBA" id="ARBA00022840"/>
    </source>
</evidence>
<keyword evidence="2" id="KW-0067">ATP-binding</keyword>
<dbReference type="PROSITE" id="PS50045">
    <property type="entry name" value="SIGMA54_INTERACT_4"/>
    <property type="match status" value="1"/>
</dbReference>
<dbReference type="GO" id="GO:0003677">
    <property type="term" value="F:DNA binding"/>
    <property type="evidence" value="ECO:0007669"/>
    <property type="project" value="UniProtKB-KW"/>
</dbReference>
<dbReference type="GO" id="GO:0006355">
    <property type="term" value="P:regulation of DNA-templated transcription"/>
    <property type="evidence" value="ECO:0007669"/>
    <property type="project" value="InterPro"/>
</dbReference>
<dbReference type="Pfam" id="PF25601">
    <property type="entry name" value="AAA_lid_14"/>
    <property type="match status" value="1"/>
</dbReference>
<keyword evidence="6" id="KW-0597">Phosphoprotein</keyword>
<dbReference type="InterPro" id="IPR025944">
    <property type="entry name" value="Sigma_54_int_dom_CS"/>
</dbReference>
<dbReference type="SUPFAM" id="SSF52172">
    <property type="entry name" value="CheY-like"/>
    <property type="match status" value="1"/>
</dbReference>
<dbReference type="FunFam" id="3.40.50.300:FF:000006">
    <property type="entry name" value="DNA-binding transcriptional regulator NtrC"/>
    <property type="match status" value="1"/>
</dbReference>
<dbReference type="SUPFAM" id="SSF52540">
    <property type="entry name" value="P-loop containing nucleoside triphosphate hydrolases"/>
    <property type="match status" value="1"/>
</dbReference>
<dbReference type="PROSITE" id="PS50110">
    <property type="entry name" value="RESPONSE_REGULATORY"/>
    <property type="match status" value="1"/>
</dbReference>
<dbReference type="AlphaFoldDB" id="A0A1R3VNF2"/>
<gene>
    <name evidence="9" type="ORF">SAMN05216526_0471</name>
</gene>
<feature type="modified residue" description="4-aspartylphosphate" evidence="6">
    <location>
        <position position="52"/>
    </location>
</feature>
<dbReference type="PANTHER" id="PTHR32071">
    <property type="entry name" value="TRANSCRIPTIONAL REGULATORY PROTEIN"/>
    <property type="match status" value="1"/>
</dbReference>
<dbReference type="PROSITE" id="PS00676">
    <property type="entry name" value="SIGMA54_INTERACT_2"/>
    <property type="match status" value="1"/>
</dbReference>
<dbReference type="Gene3D" id="1.10.8.60">
    <property type="match status" value="1"/>
</dbReference>
<keyword evidence="5" id="KW-0804">Transcription</keyword>
<dbReference type="Proteomes" id="UP000223759">
    <property type="component" value="Unassembled WGS sequence"/>
</dbReference>
<dbReference type="InterPro" id="IPR002078">
    <property type="entry name" value="Sigma_54_int"/>
</dbReference>
<dbReference type="SMART" id="SM00382">
    <property type="entry name" value="AAA"/>
    <property type="match status" value="1"/>
</dbReference>
<dbReference type="Pfam" id="PF00158">
    <property type="entry name" value="Sigma54_activat"/>
    <property type="match status" value="1"/>
</dbReference>
<evidence type="ECO:0000256" key="5">
    <source>
        <dbReference type="ARBA" id="ARBA00023163"/>
    </source>
</evidence>
<dbReference type="SMART" id="SM00448">
    <property type="entry name" value="REC"/>
    <property type="match status" value="1"/>
</dbReference>
<dbReference type="STRING" id="233100.SAMN05216526_0471"/>
<dbReference type="CDD" id="cd00009">
    <property type="entry name" value="AAA"/>
    <property type="match status" value="1"/>
</dbReference>
<evidence type="ECO:0000256" key="3">
    <source>
        <dbReference type="ARBA" id="ARBA00023015"/>
    </source>
</evidence>
<protein>
    <submittedName>
        <fullName evidence="9">Two-component response regulator CbrB</fullName>
    </submittedName>
</protein>
<dbReference type="GO" id="GO:0000160">
    <property type="term" value="P:phosphorelay signal transduction system"/>
    <property type="evidence" value="ECO:0007669"/>
    <property type="project" value="InterPro"/>
</dbReference>
<evidence type="ECO:0000256" key="1">
    <source>
        <dbReference type="ARBA" id="ARBA00022741"/>
    </source>
</evidence>
<organism evidence="9 10">
    <name type="scientific">Ectothiorhodosinus mongolicus</name>
    <dbReference type="NCBI Taxonomy" id="233100"/>
    <lineage>
        <taxon>Bacteria</taxon>
        <taxon>Pseudomonadati</taxon>
        <taxon>Pseudomonadota</taxon>
        <taxon>Gammaproteobacteria</taxon>
        <taxon>Chromatiales</taxon>
        <taxon>Ectothiorhodospiraceae</taxon>
        <taxon>Ectothiorhodosinus</taxon>
    </lineage>
</organism>
<evidence type="ECO:0000259" key="8">
    <source>
        <dbReference type="PROSITE" id="PS50110"/>
    </source>
</evidence>
<dbReference type="Gene3D" id="3.40.50.300">
    <property type="entry name" value="P-loop containing nucleotide triphosphate hydrolases"/>
    <property type="match status" value="1"/>
</dbReference>
<dbReference type="PROSITE" id="PS00688">
    <property type="entry name" value="SIGMA54_INTERACT_3"/>
    <property type="match status" value="1"/>
</dbReference>
<sequence length="440" mass="49087">MTHILLVEDEDVIREALTKLLSKASYQVSSAADLASAQGLLGLEMFDLVISDLRLPDGEGIELIKVLSDTPLLIMTSFASVRSAVNAMKQGAADYIAKPFDHDEMLLCVARLLRQRQLERENQQLHQELDQRYPIEGMVGESPLMHQICRTVERVAATDTIVLIRGESGTGKELVARAIHKKSGRAQAPLVVVNCAAIPEGLLESELFGHEKGAFTGALTRRQGLVEAAHGGTLFLDEIGELTPAAQSRLLRVLQDGEIRRVGANESQRIDVRLLAATHRDLEAMVAQGEFREDLYYRLRVVEIAMPALRQRREDITPLAEFLLDKASRRLKSPARRLDESAVKALLAHHWPGNVRELENALERSVILADGEVILPEHLALPSSEAPDTAQKTESLDDYFRRFVQENQLSMTETELAQRLGISRKALWERRQRMGMPRPG</sequence>
<dbReference type="RefSeq" id="WP_076754579.1">
    <property type="nucleotide sequence ID" value="NZ_CP023018.1"/>
</dbReference>
<evidence type="ECO:0000313" key="9">
    <source>
        <dbReference type="EMBL" id="SIT66081.1"/>
    </source>
</evidence>
<feature type="domain" description="Sigma-54 factor interaction" evidence="7">
    <location>
        <begin position="138"/>
        <end position="367"/>
    </location>
</feature>
<dbReference type="PANTHER" id="PTHR32071:SF117">
    <property type="entry name" value="PTS-DEPENDENT DIHYDROXYACETONE KINASE OPERON REGULATORY PROTEIN-RELATED"/>
    <property type="match status" value="1"/>
</dbReference>
<evidence type="ECO:0000313" key="10">
    <source>
        <dbReference type="Proteomes" id="UP000223759"/>
    </source>
</evidence>
<dbReference type="GO" id="GO:0005524">
    <property type="term" value="F:ATP binding"/>
    <property type="evidence" value="ECO:0007669"/>
    <property type="project" value="UniProtKB-KW"/>
</dbReference>
<feature type="domain" description="Response regulatory" evidence="8">
    <location>
        <begin position="3"/>
        <end position="113"/>
    </location>
</feature>
<dbReference type="InterPro" id="IPR027417">
    <property type="entry name" value="P-loop_NTPase"/>
</dbReference>
<dbReference type="InterPro" id="IPR025662">
    <property type="entry name" value="Sigma_54_int_dom_ATP-bd_1"/>
</dbReference>
<proteinExistence type="predicted"/>
<keyword evidence="4" id="KW-0238">DNA-binding</keyword>
<dbReference type="Gene3D" id="3.40.50.2300">
    <property type="match status" value="1"/>
</dbReference>
<keyword evidence="1" id="KW-0547">Nucleotide-binding</keyword>
<accession>A0A1R3VNF2</accession>
<name>A0A1R3VNF2_9GAMM</name>
<dbReference type="PROSITE" id="PS00675">
    <property type="entry name" value="SIGMA54_INTERACT_1"/>
    <property type="match status" value="1"/>
</dbReference>
<evidence type="ECO:0000256" key="4">
    <source>
        <dbReference type="ARBA" id="ARBA00023125"/>
    </source>
</evidence>
<keyword evidence="10" id="KW-1185">Reference proteome</keyword>
<dbReference type="EMBL" id="FTPK01000001">
    <property type="protein sequence ID" value="SIT66081.1"/>
    <property type="molecule type" value="Genomic_DNA"/>
</dbReference>
<evidence type="ECO:0000256" key="6">
    <source>
        <dbReference type="PROSITE-ProRule" id="PRU00169"/>
    </source>
</evidence>
<dbReference type="InterPro" id="IPR058031">
    <property type="entry name" value="AAA_lid_NorR"/>
</dbReference>
<evidence type="ECO:0000259" key="7">
    <source>
        <dbReference type="PROSITE" id="PS50045"/>
    </source>
</evidence>